<evidence type="ECO:0000313" key="3">
    <source>
        <dbReference type="Proteomes" id="UP001151760"/>
    </source>
</evidence>
<name>A0ABQ4YWA8_9ASTR</name>
<evidence type="ECO:0008006" key="4">
    <source>
        <dbReference type="Google" id="ProtNLM"/>
    </source>
</evidence>
<dbReference type="Proteomes" id="UP001151760">
    <property type="component" value="Unassembled WGS sequence"/>
</dbReference>
<accession>A0ABQ4YWA8</accession>
<evidence type="ECO:0000256" key="1">
    <source>
        <dbReference type="SAM" id="MobiDB-lite"/>
    </source>
</evidence>
<feature type="region of interest" description="Disordered" evidence="1">
    <location>
        <begin position="64"/>
        <end position="140"/>
    </location>
</feature>
<dbReference type="EMBL" id="BQNB010010709">
    <property type="protein sequence ID" value="GJS80933.1"/>
    <property type="molecule type" value="Genomic_DNA"/>
</dbReference>
<comment type="caution">
    <text evidence="2">The sequence shown here is derived from an EMBL/GenBank/DDBJ whole genome shotgun (WGS) entry which is preliminary data.</text>
</comment>
<protein>
    <recommendedName>
        <fullName evidence="4">Reverse transcriptase domain-containing protein</fullName>
    </recommendedName>
</protein>
<reference evidence="2" key="1">
    <citation type="journal article" date="2022" name="Int. J. Mol. Sci.">
        <title>Draft Genome of Tanacetum Coccineum: Genomic Comparison of Closely Related Tanacetum-Family Plants.</title>
        <authorList>
            <person name="Yamashiro T."/>
            <person name="Shiraishi A."/>
            <person name="Nakayama K."/>
            <person name="Satake H."/>
        </authorList>
    </citation>
    <scope>NUCLEOTIDE SEQUENCE</scope>
</reference>
<keyword evidence="3" id="KW-1185">Reference proteome</keyword>
<organism evidence="2 3">
    <name type="scientific">Tanacetum coccineum</name>
    <dbReference type="NCBI Taxonomy" id="301880"/>
    <lineage>
        <taxon>Eukaryota</taxon>
        <taxon>Viridiplantae</taxon>
        <taxon>Streptophyta</taxon>
        <taxon>Embryophyta</taxon>
        <taxon>Tracheophyta</taxon>
        <taxon>Spermatophyta</taxon>
        <taxon>Magnoliopsida</taxon>
        <taxon>eudicotyledons</taxon>
        <taxon>Gunneridae</taxon>
        <taxon>Pentapetalae</taxon>
        <taxon>asterids</taxon>
        <taxon>campanulids</taxon>
        <taxon>Asterales</taxon>
        <taxon>Asteraceae</taxon>
        <taxon>Asteroideae</taxon>
        <taxon>Anthemideae</taxon>
        <taxon>Anthemidinae</taxon>
        <taxon>Tanacetum</taxon>
    </lineage>
</organism>
<reference evidence="2" key="2">
    <citation type="submission" date="2022-01" db="EMBL/GenBank/DDBJ databases">
        <authorList>
            <person name="Yamashiro T."/>
            <person name="Shiraishi A."/>
            <person name="Satake H."/>
            <person name="Nakayama K."/>
        </authorList>
    </citation>
    <scope>NUCLEOTIDE SEQUENCE</scope>
</reference>
<gene>
    <name evidence="2" type="ORF">Tco_0747474</name>
</gene>
<evidence type="ECO:0000313" key="2">
    <source>
        <dbReference type="EMBL" id="GJS80933.1"/>
    </source>
</evidence>
<feature type="compositionally biased region" description="Basic and acidic residues" evidence="1">
    <location>
        <begin position="80"/>
        <end position="91"/>
    </location>
</feature>
<proteinExistence type="predicted"/>
<sequence length="140" mass="15996">MDTGCDQSPDRDWNNFTSAFLRRPQHKALGPRLDMSTAYHPETDLTGPEIIHKTTERIVQIKSHIQAARDRQKTNPITCRDMDREDKRPEAESIPICQSAAEPKRVLSSPGNREDQKQKKYPHVYPNFANPLQGGHAPRL</sequence>